<evidence type="ECO:0000256" key="6">
    <source>
        <dbReference type="ARBA" id="ARBA00023180"/>
    </source>
</evidence>
<dbReference type="InterPro" id="IPR017853">
    <property type="entry name" value="GH"/>
</dbReference>
<comment type="similarity">
    <text evidence="2">Belongs to the glycosyl hydrolase 51 family.</text>
</comment>
<dbReference type="InterPro" id="IPR010720">
    <property type="entry name" value="Alpha-L-AF_C"/>
</dbReference>
<evidence type="ECO:0000256" key="3">
    <source>
        <dbReference type="ARBA" id="ARBA00012670"/>
    </source>
</evidence>
<evidence type="ECO:0000256" key="7">
    <source>
        <dbReference type="SAM" id="Phobius"/>
    </source>
</evidence>
<feature type="domain" description="Alpha-L-arabinofuranosidase C-terminal" evidence="8">
    <location>
        <begin position="504"/>
        <end position="768"/>
    </location>
</feature>
<dbReference type="EC" id="3.2.1.55" evidence="3"/>
<dbReference type="Pfam" id="PF22848">
    <property type="entry name" value="ASD1_dom"/>
    <property type="match status" value="1"/>
</dbReference>
<dbReference type="SMART" id="SM00813">
    <property type="entry name" value="Alpha-L-AF_C"/>
    <property type="match status" value="1"/>
</dbReference>
<dbReference type="InterPro" id="IPR051563">
    <property type="entry name" value="Glycosyl_Hydrolase_51"/>
</dbReference>
<feature type="transmembrane region" description="Helical" evidence="7">
    <location>
        <begin position="12"/>
        <end position="37"/>
    </location>
</feature>
<dbReference type="AlphaFoldDB" id="A0AB34JMR0"/>
<dbReference type="SUPFAM" id="SSF51445">
    <property type="entry name" value="(Trans)glycosidases"/>
    <property type="match status" value="1"/>
</dbReference>
<evidence type="ECO:0000256" key="4">
    <source>
        <dbReference type="ARBA" id="ARBA00022729"/>
    </source>
</evidence>
<dbReference type="EMBL" id="JBGBPQ010000006">
    <property type="protein sequence ID" value="KAL1523229.1"/>
    <property type="molecule type" value="Genomic_DNA"/>
</dbReference>
<name>A0AB34JMR0_PRYPA</name>
<keyword evidence="5" id="KW-0378">Hydrolase</keyword>
<gene>
    <name evidence="9" type="ORF">AB1Y20_018180</name>
</gene>
<dbReference type="GO" id="GO:0046373">
    <property type="term" value="P:L-arabinose metabolic process"/>
    <property type="evidence" value="ECO:0007669"/>
    <property type="project" value="InterPro"/>
</dbReference>
<organism evidence="9 10">
    <name type="scientific">Prymnesium parvum</name>
    <name type="common">Toxic golden alga</name>
    <dbReference type="NCBI Taxonomy" id="97485"/>
    <lineage>
        <taxon>Eukaryota</taxon>
        <taxon>Haptista</taxon>
        <taxon>Haptophyta</taxon>
        <taxon>Prymnesiophyceae</taxon>
        <taxon>Prymnesiales</taxon>
        <taxon>Prymnesiaceae</taxon>
        <taxon>Prymnesium</taxon>
    </lineage>
</organism>
<comment type="caution">
    <text evidence="9">The sequence shown here is derived from an EMBL/GenBank/DDBJ whole genome shotgun (WGS) entry which is preliminary data.</text>
</comment>
<keyword evidence="6" id="KW-0325">Glycoprotein</keyword>
<keyword evidence="7" id="KW-0812">Transmembrane</keyword>
<evidence type="ECO:0000256" key="1">
    <source>
        <dbReference type="ARBA" id="ARBA00001462"/>
    </source>
</evidence>
<keyword evidence="4" id="KW-0732">Signal</keyword>
<keyword evidence="10" id="KW-1185">Reference proteome</keyword>
<keyword evidence="7" id="KW-0472">Membrane</keyword>
<dbReference type="Gene3D" id="3.20.20.80">
    <property type="entry name" value="Glycosidases"/>
    <property type="match status" value="1"/>
</dbReference>
<proteinExistence type="inferred from homology"/>
<evidence type="ECO:0000256" key="2">
    <source>
        <dbReference type="ARBA" id="ARBA00007186"/>
    </source>
</evidence>
<evidence type="ECO:0000256" key="5">
    <source>
        <dbReference type="ARBA" id="ARBA00022801"/>
    </source>
</evidence>
<accession>A0AB34JMR0</accession>
<evidence type="ECO:0000259" key="8">
    <source>
        <dbReference type="SMART" id="SM00813"/>
    </source>
</evidence>
<dbReference type="Proteomes" id="UP001515480">
    <property type="component" value="Unassembled WGS sequence"/>
</dbReference>
<dbReference type="PANTHER" id="PTHR31776">
    <property type="entry name" value="ALPHA-L-ARABINOFURANOSIDASE 1"/>
    <property type="match status" value="1"/>
</dbReference>
<keyword evidence="7" id="KW-1133">Transmembrane helix</keyword>
<dbReference type="Gene3D" id="2.60.40.1180">
    <property type="entry name" value="Golgi alpha-mannosidase II"/>
    <property type="match status" value="1"/>
</dbReference>
<evidence type="ECO:0000313" key="9">
    <source>
        <dbReference type="EMBL" id="KAL1523229.1"/>
    </source>
</evidence>
<reference evidence="9 10" key="1">
    <citation type="journal article" date="2024" name="Science">
        <title>Giant polyketide synthase enzymes in the biosynthesis of giant marine polyether toxins.</title>
        <authorList>
            <person name="Fallon T.R."/>
            <person name="Shende V.V."/>
            <person name="Wierzbicki I.H."/>
            <person name="Pendleton A.L."/>
            <person name="Watervoot N.F."/>
            <person name="Auber R.P."/>
            <person name="Gonzalez D.J."/>
            <person name="Wisecaver J.H."/>
            <person name="Moore B.S."/>
        </authorList>
    </citation>
    <scope>NUCLEOTIDE SEQUENCE [LARGE SCALE GENOMIC DNA]</scope>
    <source>
        <strain evidence="9 10">12B1</strain>
    </source>
</reference>
<evidence type="ECO:0000313" key="10">
    <source>
        <dbReference type="Proteomes" id="UP001515480"/>
    </source>
</evidence>
<comment type="catalytic activity">
    <reaction evidence="1">
        <text>Hydrolysis of terminal non-reducing alpha-L-arabinofuranoside residues in alpha-L-arabinosides.</text>
        <dbReference type="EC" id="3.2.1.55"/>
    </reaction>
</comment>
<dbReference type="GO" id="GO:0046556">
    <property type="term" value="F:alpha-L-arabinofuranosidase activity"/>
    <property type="evidence" value="ECO:0007669"/>
    <property type="project" value="UniProtKB-EC"/>
</dbReference>
<dbReference type="InterPro" id="IPR055235">
    <property type="entry name" value="ASD1_cat"/>
</dbReference>
<protein>
    <recommendedName>
        <fullName evidence="3">non-reducing end alpha-L-arabinofuranosidase</fullName>
        <ecNumber evidence="3">3.2.1.55</ecNumber>
    </recommendedName>
</protein>
<sequence length="776" mass="82658">MILVGARSYEYLYLVTSKLMGMAVLLAAQPIAMLAAAPDVRINASAVLHAANPLYMGCHSDSGFVHEVTGWSSQMLFGESFERPPNATTPGQSAYAWQNVIDGTLLDRAEVLLDRSNNFSGWPSMGIRISAGSAAGSAGVANRGLGNEGLSFKEGMPYEGYFFAYSEQPVTFEVRIMGGVNFSEPLAVQRIAHSPAGAVRMDSKANPKWVRHTFSLTPSKGTECIGIVPGSDPTVHCTNNPGTAHVCVKCGGQFVVAVVANETYTAANVAYVVLQPGAWGRFQGLNARKDVADTMARMGVKAIRLGGSFCSVTSDDGAYYQWQRWTGPVWDRPSIGAHWDSYDHNAYNLIGGWGPFEMIDYAAALGAEPIITTTRSSTPDELADLVEYCWGNLTTKMGAKRASDGHAEPYKLRYVELGNEEYNSAYLEQVAAMEARAKSVGAPPLYYMFPSNDGLSGDDVAAAAALGLGGRLVTDLHVGGGGALGVAQSLFAQHAKGGLTDDSAVNFETNAGTHDLGRALDEASDLNDFFNAGDRRMLARTASFCHGRAGHFDEFDQAISFFLPNMTWLQPPGHVHAMIHESWQPWVLNTSISVVPPPSWTIVREKGITCSSSEYQGTAPMLNNSAAGCLAAAKKMVGQGVNYVVYPGNENCYVCSIAGDISSRLEEKPGATSYVGKNVVQQLSVSSQLSADGTQLVARIVNRGQPRVATIGLSGFVAAKASAVALTSDNLTAENTAANVEHVTPRELDARDCISMGHTVTVALPGLSFTIVTMHA</sequence>
<dbReference type="PANTHER" id="PTHR31776:SF0">
    <property type="entry name" value="ALPHA-L-ARABINOFURANOSIDASE 1"/>
    <property type="match status" value="1"/>
</dbReference>
<dbReference type="InterPro" id="IPR013780">
    <property type="entry name" value="Glyco_hydro_b"/>
</dbReference>